<feature type="domain" description="Pesticidal crystal protein Cry22Aa Ig-like" evidence="3">
    <location>
        <begin position="238"/>
        <end position="306"/>
    </location>
</feature>
<keyword evidence="2" id="KW-1133">Transmembrane helix</keyword>
<feature type="region of interest" description="Disordered" evidence="1">
    <location>
        <begin position="584"/>
        <end position="618"/>
    </location>
</feature>
<name>A0A1E5H242_9ENTE</name>
<gene>
    <name evidence="4" type="ORF">BCR25_15995</name>
</gene>
<dbReference type="Pfam" id="PF16403">
    <property type="entry name" value="Bact_surface_Ig-like"/>
    <property type="match status" value="3"/>
</dbReference>
<keyword evidence="5" id="KW-1185">Reference proteome</keyword>
<sequence length="618" mass="67810">MNQEKKISKKKLYTGIGLLLFGTLLATGVIASNLLLDTEAPNPKITKTIENNDSKESKPKAKQGEKEKKDSVQKTYDKYGVVPKTDFPRTGISNSSSLSPRELQTVARVINQQKEEKAATSLPVFTPTVTGTKNPDPVKKPEVPIEPIIPPAVKSTPVIHFQDGIVIVKGQNFDPYAYFSVEDTLDPNVQIFVDTSDLNLNAVGSQSFIVVATNKYGETAVATVPVFVASKPVINLTSNEVELVIGNEFNFKNYVQAFDELDGDLTVNVELISSTINNEKEGVYSADYAVTNSYGVTTTITLTVRVINEAPTIYAPEISHEINQNFDPLTGVTAIAFNGEKIDLTEENVIENTVDVTTEGTYYVTYKVTDRFGKESEFSKRIVTVENEGPVLNGVEDLEFSVGTILTEQLLLSSVNALDREDDKLGLSVDVKLDQQQFSEIDVEVPGIYPLTYIAIDSMGKETRKEIKITILGDRPVIHGVLDTEVELNVSFDPLAEISVTDTEDGIIPASEIVITGVVDTTKEGEYILTYQVKDSHGQQSEIYTRKVTVKATVTKMDSFINTISSLVMKPDVVKPLDEHIKQDTTVSSKKASKESDAETAISKENESIQAPLNEKSE</sequence>
<dbReference type="AlphaFoldDB" id="A0A1E5H242"/>
<feature type="domain" description="Pesticidal crystal protein Cry22Aa Ig-like" evidence="3">
    <location>
        <begin position="480"/>
        <end position="550"/>
    </location>
</feature>
<feature type="domain" description="Pesticidal crystal protein Cry22Aa Ig-like" evidence="3">
    <location>
        <begin position="322"/>
        <end position="385"/>
    </location>
</feature>
<dbReference type="EMBL" id="MIJY01000005">
    <property type="protein sequence ID" value="OEG18700.1"/>
    <property type="molecule type" value="Genomic_DNA"/>
</dbReference>
<dbReference type="InterPro" id="IPR032179">
    <property type="entry name" value="Cry22Aa_Ig-like"/>
</dbReference>
<feature type="compositionally biased region" description="Basic and acidic residues" evidence="1">
    <location>
        <begin position="592"/>
        <end position="607"/>
    </location>
</feature>
<evidence type="ECO:0000313" key="5">
    <source>
        <dbReference type="Proteomes" id="UP000095094"/>
    </source>
</evidence>
<evidence type="ECO:0000256" key="2">
    <source>
        <dbReference type="SAM" id="Phobius"/>
    </source>
</evidence>
<reference evidence="5" key="1">
    <citation type="submission" date="2016-09" db="EMBL/GenBank/DDBJ databases">
        <authorList>
            <person name="Gulvik C.A."/>
        </authorList>
    </citation>
    <scope>NUCLEOTIDE SEQUENCE [LARGE SCALE GENOMIC DNA]</scope>
    <source>
        <strain evidence="5">LMG 8895</strain>
    </source>
</reference>
<keyword evidence="2" id="KW-0472">Membrane</keyword>
<comment type="caution">
    <text evidence="4">The sequence shown here is derived from an EMBL/GenBank/DDBJ whole genome shotgun (WGS) entry which is preliminary data.</text>
</comment>
<dbReference type="Proteomes" id="UP000095094">
    <property type="component" value="Unassembled WGS sequence"/>
</dbReference>
<dbReference type="RefSeq" id="WP_069662549.1">
    <property type="nucleotide sequence ID" value="NZ_JBHUJJ010000002.1"/>
</dbReference>
<feature type="compositionally biased region" description="Basic and acidic residues" evidence="1">
    <location>
        <begin position="50"/>
        <end position="75"/>
    </location>
</feature>
<protein>
    <recommendedName>
        <fullName evidence="3">Pesticidal crystal protein Cry22Aa Ig-like domain-containing protein</fullName>
    </recommendedName>
</protein>
<evidence type="ECO:0000313" key="4">
    <source>
        <dbReference type="EMBL" id="OEG18700.1"/>
    </source>
</evidence>
<evidence type="ECO:0000259" key="3">
    <source>
        <dbReference type="Pfam" id="PF16403"/>
    </source>
</evidence>
<dbReference type="OrthoDB" id="2188024at2"/>
<proteinExistence type="predicted"/>
<organism evidence="4 5">
    <name type="scientific">Enterococcus termitis</name>
    <dbReference type="NCBI Taxonomy" id="332950"/>
    <lineage>
        <taxon>Bacteria</taxon>
        <taxon>Bacillati</taxon>
        <taxon>Bacillota</taxon>
        <taxon>Bacilli</taxon>
        <taxon>Lactobacillales</taxon>
        <taxon>Enterococcaceae</taxon>
        <taxon>Enterococcus</taxon>
    </lineage>
</organism>
<keyword evidence="2" id="KW-0812">Transmembrane</keyword>
<evidence type="ECO:0000256" key="1">
    <source>
        <dbReference type="SAM" id="MobiDB-lite"/>
    </source>
</evidence>
<dbReference type="InterPro" id="IPR013783">
    <property type="entry name" value="Ig-like_fold"/>
</dbReference>
<accession>A0A1E5H242</accession>
<dbReference type="Gene3D" id="2.60.40.10">
    <property type="entry name" value="Immunoglobulins"/>
    <property type="match status" value="4"/>
</dbReference>
<feature type="region of interest" description="Disordered" evidence="1">
    <location>
        <begin position="44"/>
        <end position="75"/>
    </location>
</feature>
<feature type="transmembrane region" description="Helical" evidence="2">
    <location>
        <begin position="12"/>
        <end position="36"/>
    </location>
</feature>